<dbReference type="Gene3D" id="3.40.710.10">
    <property type="entry name" value="DD-peptidase/beta-lactamase superfamily"/>
    <property type="match status" value="1"/>
</dbReference>
<dbReference type="Proteomes" id="UP000215374">
    <property type="component" value="Chromosome 1"/>
</dbReference>
<gene>
    <name evidence="2" type="ORF">SAMEA4535761_00759</name>
</gene>
<name>A0A239YW05_9CORY</name>
<proteinExistence type="predicted"/>
<evidence type="ECO:0000313" key="2">
    <source>
        <dbReference type="EMBL" id="SNV62398.1"/>
    </source>
</evidence>
<dbReference type="AlphaFoldDB" id="A0A239YW05"/>
<dbReference type="EMBL" id="LT906467">
    <property type="protein sequence ID" value="SNV62398.1"/>
    <property type="molecule type" value="Genomic_DNA"/>
</dbReference>
<evidence type="ECO:0000256" key="1">
    <source>
        <dbReference type="SAM" id="MobiDB-lite"/>
    </source>
</evidence>
<evidence type="ECO:0000313" key="3">
    <source>
        <dbReference type="Proteomes" id="UP000215374"/>
    </source>
</evidence>
<dbReference type="SUPFAM" id="SSF56601">
    <property type="entry name" value="beta-lactamase/transpeptidase-like"/>
    <property type="match status" value="1"/>
</dbReference>
<feature type="region of interest" description="Disordered" evidence="1">
    <location>
        <begin position="1"/>
        <end position="21"/>
    </location>
</feature>
<protein>
    <submittedName>
        <fullName evidence="2">Putative secreted protein</fullName>
    </submittedName>
</protein>
<dbReference type="InterPro" id="IPR012338">
    <property type="entry name" value="Beta-lactam/transpept-like"/>
</dbReference>
<sequence length="255" mass="25423">MVVTSTEFVSPPAQSVEPAPAPADVRPLVDAAVQAASHLGTAGAAVGGPEGIVVAGFTEPTPAWSTIKVPIAIAALRADPSLSPDAAAAITASDNDAAQRLYTVAGEAGTNAVLAELGLGTGVNTAPLRPEFSTYGQTPLSVADEATMANTLACVSGAGEVLGLMGQVDPGQSYGLGTQGALFKGGWGPDESGMYQVRQFGLLPRGNGTYVPVALTALPADGTYETGQQMLSAMAQNLGEQADAFAPAACQHSGG</sequence>
<reference evidence="2 3" key="1">
    <citation type="submission" date="2017-06" db="EMBL/GenBank/DDBJ databases">
        <authorList>
            <consortium name="Pathogen Informatics"/>
        </authorList>
    </citation>
    <scope>NUCLEOTIDE SEQUENCE [LARGE SCALE GENOMIC DNA]</scope>
    <source>
        <strain evidence="2 3">NCTC13015</strain>
    </source>
</reference>
<accession>A0A239YW05</accession>
<organism evidence="2 3">
    <name type="scientific">Corynebacterium imitans</name>
    <dbReference type="NCBI Taxonomy" id="156978"/>
    <lineage>
        <taxon>Bacteria</taxon>
        <taxon>Bacillati</taxon>
        <taxon>Actinomycetota</taxon>
        <taxon>Actinomycetes</taxon>
        <taxon>Mycobacteriales</taxon>
        <taxon>Corynebacteriaceae</taxon>
        <taxon>Corynebacterium</taxon>
    </lineage>
</organism>